<sequence length="171" mass="19237">MTEVCRIIWDEGGEHLINNPQNYSYEIIEQGNWRIGFKGSEEFTIYIENFSGVSTDVWGSTVLPLGSCMYGWRHLTRNGQPEPPLYPNTRNVLCNSRGSFVITEAVFTPTGYTLKITDDGQLFTYIIIDPNSVEEKDCCPENTLDCGDCCLDCATIFNLLSALTKKVLSIK</sequence>
<protein>
    <submittedName>
        <fullName evidence="1">Uncharacterized protein</fullName>
    </submittedName>
</protein>
<proteinExistence type="predicted"/>
<comment type="caution">
    <text evidence="1">The sequence shown here is derived from an EMBL/GenBank/DDBJ whole genome shotgun (WGS) entry which is preliminary data.</text>
</comment>
<reference evidence="1 2" key="1">
    <citation type="journal article" date="2020" name="ISME J.">
        <title>Comparative genomics reveals insights into cyanobacterial evolution and habitat adaptation.</title>
        <authorList>
            <person name="Chen M.Y."/>
            <person name="Teng W.K."/>
            <person name="Zhao L."/>
            <person name="Hu C.X."/>
            <person name="Zhou Y.K."/>
            <person name="Han B.P."/>
            <person name="Song L.R."/>
            <person name="Shu W.S."/>
        </authorList>
    </citation>
    <scope>NUCLEOTIDE SEQUENCE [LARGE SCALE GENOMIC DNA]</scope>
    <source>
        <strain evidence="1 2">FACHB-196</strain>
    </source>
</reference>
<evidence type="ECO:0000313" key="2">
    <source>
        <dbReference type="Proteomes" id="UP000640531"/>
    </source>
</evidence>
<accession>A0ABR8FF76</accession>
<dbReference type="EMBL" id="JACJST010000008">
    <property type="protein sequence ID" value="MBD2568367.1"/>
    <property type="molecule type" value="Genomic_DNA"/>
</dbReference>
<organism evidence="1 2">
    <name type="scientific">Anabaena lutea FACHB-196</name>
    <dbReference type="NCBI Taxonomy" id="2692881"/>
    <lineage>
        <taxon>Bacteria</taxon>
        <taxon>Bacillati</taxon>
        <taxon>Cyanobacteriota</taxon>
        <taxon>Cyanophyceae</taxon>
        <taxon>Nostocales</taxon>
        <taxon>Nostocaceae</taxon>
        <taxon>Anabaena</taxon>
    </lineage>
</organism>
<gene>
    <name evidence="1" type="ORF">H6G59_10715</name>
</gene>
<name>A0ABR8FF76_9NOST</name>
<keyword evidence="2" id="KW-1185">Reference proteome</keyword>
<evidence type="ECO:0000313" key="1">
    <source>
        <dbReference type="EMBL" id="MBD2568367.1"/>
    </source>
</evidence>
<dbReference type="RefSeq" id="WP_190714235.1">
    <property type="nucleotide sequence ID" value="NZ_JACJST010000008.1"/>
</dbReference>
<dbReference type="Proteomes" id="UP000640531">
    <property type="component" value="Unassembled WGS sequence"/>
</dbReference>